<name>A0A6H5GEC0_9HEMI</name>
<evidence type="ECO:0000313" key="3">
    <source>
        <dbReference type="Proteomes" id="UP000479000"/>
    </source>
</evidence>
<feature type="chain" id="PRO_5026267897" evidence="1">
    <location>
        <begin position="27"/>
        <end position="163"/>
    </location>
</feature>
<accession>A0A6H5GEC0</accession>
<dbReference type="Proteomes" id="UP000479000">
    <property type="component" value="Unassembled WGS sequence"/>
</dbReference>
<protein>
    <submittedName>
        <fullName evidence="2">Uncharacterized protein</fullName>
    </submittedName>
</protein>
<keyword evidence="1" id="KW-0732">Signal</keyword>
<keyword evidence="3" id="KW-1185">Reference proteome</keyword>
<proteinExistence type="predicted"/>
<organism evidence="2 3">
    <name type="scientific">Nesidiocoris tenuis</name>
    <dbReference type="NCBI Taxonomy" id="355587"/>
    <lineage>
        <taxon>Eukaryota</taxon>
        <taxon>Metazoa</taxon>
        <taxon>Ecdysozoa</taxon>
        <taxon>Arthropoda</taxon>
        <taxon>Hexapoda</taxon>
        <taxon>Insecta</taxon>
        <taxon>Pterygota</taxon>
        <taxon>Neoptera</taxon>
        <taxon>Paraneoptera</taxon>
        <taxon>Hemiptera</taxon>
        <taxon>Heteroptera</taxon>
        <taxon>Panheteroptera</taxon>
        <taxon>Cimicomorpha</taxon>
        <taxon>Miridae</taxon>
        <taxon>Dicyphina</taxon>
        <taxon>Nesidiocoris</taxon>
    </lineage>
</organism>
<evidence type="ECO:0000313" key="2">
    <source>
        <dbReference type="EMBL" id="CAB0001824.1"/>
    </source>
</evidence>
<evidence type="ECO:0000256" key="1">
    <source>
        <dbReference type="SAM" id="SignalP"/>
    </source>
</evidence>
<reference evidence="2 3" key="1">
    <citation type="submission" date="2020-02" db="EMBL/GenBank/DDBJ databases">
        <authorList>
            <person name="Ferguson B K."/>
        </authorList>
    </citation>
    <scope>NUCLEOTIDE SEQUENCE [LARGE SCALE GENOMIC DNA]</scope>
</reference>
<feature type="signal peptide" evidence="1">
    <location>
        <begin position="1"/>
        <end position="26"/>
    </location>
</feature>
<dbReference type="OrthoDB" id="10623489at2759"/>
<sequence>MKSWLIFAAAALVLVVAFSSESNASALPPVQDETSQAAVPDEEIQYYSPEYHIRETRDLRSCNVGGFACNLHCQFQGYESGKCVRGYPSLAGTTQPTCLSSQVGRLKFLNFDAAKFDKTQCSEEGNRILETKVSVHPHVIMGRSRFAWISSDSSRERGCAGVM</sequence>
<dbReference type="EMBL" id="CADCXU010011621">
    <property type="protein sequence ID" value="CAB0001824.1"/>
    <property type="molecule type" value="Genomic_DNA"/>
</dbReference>
<gene>
    <name evidence="2" type="ORF">NTEN_LOCUS7611</name>
</gene>
<dbReference type="AlphaFoldDB" id="A0A6H5GEC0"/>